<gene>
    <name evidence="1" type="ORF">RJT34_03100</name>
</gene>
<accession>A0AAN9KIB9</accession>
<dbReference type="Proteomes" id="UP001359559">
    <property type="component" value="Unassembled WGS sequence"/>
</dbReference>
<proteinExistence type="predicted"/>
<sequence>MSGCSTVNAHEIDWQKLLNQNPYVWVQLEVMEIISKHTRDEEGSSNQPLVGVPLVGVWYGLKEPHHSLGLHGFYLHRSSGSGTTLKRSDPHHSLELISQSLFKGLGCNLSGSGMALKRSDPRYLLGEEERLQRQREVVVVLVAEEEEEP</sequence>
<evidence type="ECO:0000313" key="1">
    <source>
        <dbReference type="EMBL" id="KAK7318400.1"/>
    </source>
</evidence>
<name>A0AAN9KIB9_CLITE</name>
<organism evidence="1 2">
    <name type="scientific">Clitoria ternatea</name>
    <name type="common">Butterfly pea</name>
    <dbReference type="NCBI Taxonomy" id="43366"/>
    <lineage>
        <taxon>Eukaryota</taxon>
        <taxon>Viridiplantae</taxon>
        <taxon>Streptophyta</taxon>
        <taxon>Embryophyta</taxon>
        <taxon>Tracheophyta</taxon>
        <taxon>Spermatophyta</taxon>
        <taxon>Magnoliopsida</taxon>
        <taxon>eudicotyledons</taxon>
        <taxon>Gunneridae</taxon>
        <taxon>Pentapetalae</taxon>
        <taxon>rosids</taxon>
        <taxon>fabids</taxon>
        <taxon>Fabales</taxon>
        <taxon>Fabaceae</taxon>
        <taxon>Papilionoideae</taxon>
        <taxon>50 kb inversion clade</taxon>
        <taxon>NPAAA clade</taxon>
        <taxon>indigoferoid/millettioid clade</taxon>
        <taxon>Phaseoleae</taxon>
        <taxon>Clitoria</taxon>
    </lineage>
</organism>
<keyword evidence="2" id="KW-1185">Reference proteome</keyword>
<dbReference type="EMBL" id="JAYKXN010000001">
    <property type="protein sequence ID" value="KAK7318400.1"/>
    <property type="molecule type" value="Genomic_DNA"/>
</dbReference>
<comment type="caution">
    <text evidence="1">The sequence shown here is derived from an EMBL/GenBank/DDBJ whole genome shotgun (WGS) entry which is preliminary data.</text>
</comment>
<protein>
    <submittedName>
        <fullName evidence="1">Uncharacterized protein</fullName>
    </submittedName>
</protein>
<evidence type="ECO:0000313" key="2">
    <source>
        <dbReference type="Proteomes" id="UP001359559"/>
    </source>
</evidence>
<dbReference type="AlphaFoldDB" id="A0AAN9KIB9"/>
<reference evidence="1 2" key="1">
    <citation type="submission" date="2024-01" db="EMBL/GenBank/DDBJ databases">
        <title>The genomes of 5 underutilized Papilionoideae crops provide insights into root nodulation and disease resistance.</title>
        <authorList>
            <person name="Yuan L."/>
        </authorList>
    </citation>
    <scope>NUCLEOTIDE SEQUENCE [LARGE SCALE GENOMIC DNA]</scope>
    <source>
        <strain evidence="1">LY-2023</strain>
        <tissue evidence="1">Leaf</tissue>
    </source>
</reference>